<dbReference type="Proteomes" id="UP001152622">
    <property type="component" value="Chromosome 2"/>
</dbReference>
<gene>
    <name evidence="1" type="ORF">SKAU_G00058080</name>
</gene>
<organism evidence="1 2">
    <name type="scientific">Synaphobranchus kaupii</name>
    <name type="common">Kaup's arrowtooth eel</name>
    <dbReference type="NCBI Taxonomy" id="118154"/>
    <lineage>
        <taxon>Eukaryota</taxon>
        <taxon>Metazoa</taxon>
        <taxon>Chordata</taxon>
        <taxon>Craniata</taxon>
        <taxon>Vertebrata</taxon>
        <taxon>Euteleostomi</taxon>
        <taxon>Actinopterygii</taxon>
        <taxon>Neopterygii</taxon>
        <taxon>Teleostei</taxon>
        <taxon>Anguilliformes</taxon>
        <taxon>Synaphobranchidae</taxon>
        <taxon>Synaphobranchus</taxon>
    </lineage>
</organism>
<keyword evidence="2" id="KW-1185">Reference proteome</keyword>
<comment type="caution">
    <text evidence="1">The sequence shown here is derived from an EMBL/GenBank/DDBJ whole genome shotgun (WGS) entry which is preliminary data.</text>
</comment>
<proteinExistence type="predicted"/>
<reference evidence="1" key="1">
    <citation type="journal article" date="2023" name="Science">
        <title>Genome structures resolve the early diversification of teleost fishes.</title>
        <authorList>
            <person name="Parey E."/>
            <person name="Louis A."/>
            <person name="Montfort J."/>
            <person name="Bouchez O."/>
            <person name="Roques C."/>
            <person name="Iampietro C."/>
            <person name="Lluch J."/>
            <person name="Castinel A."/>
            <person name="Donnadieu C."/>
            <person name="Desvignes T."/>
            <person name="Floi Bucao C."/>
            <person name="Jouanno E."/>
            <person name="Wen M."/>
            <person name="Mejri S."/>
            <person name="Dirks R."/>
            <person name="Jansen H."/>
            <person name="Henkel C."/>
            <person name="Chen W.J."/>
            <person name="Zahm M."/>
            <person name="Cabau C."/>
            <person name="Klopp C."/>
            <person name="Thompson A.W."/>
            <person name="Robinson-Rechavi M."/>
            <person name="Braasch I."/>
            <person name="Lecointre G."/>
            <person name="Bobe J."/>
            <person name="Postlethwait J.H."/>
            <person name="Berthelot C."/>
            <person name="Roest Crollius H."/>
            <person name="Guiguen Y."/>
        </authorList>
    </citation>
    <scope>NUCLEOTIDE SEQUENCE</scope>
    <source>
        <strain evidence="1">WJC10195</strain>
    </source>
</reference>
<dbReference type="EMBL" id="JAINUF010000002">
    <property type="protein sequence ID" value="KAJ8375228.1"/>
    <property type="molecule type" value="Genomic_DNA"/>
</dbReference>
<name>A0A9Q1JA37_SYNKA</name>
<protein>
    <submittedName>
        <fullName evidence="1">Uncharacterized protein</fullName>
    </submittedName>
</protein>
<evidence type="ECO:0000313" key="1">
    <source>
        <dbReference type="EMBL" id="KAJ8375228.1"/>
    </source>
</evidence>
<dbReference type="AlphaFoldDB" id="A0A9Q1JA37"/>
<evidence type="ECO:0000313" key="2">
    <source>
        <dbReference type="Proteomes" id="UP001152622"/>
    </source>
</evidence>
<accession>A0A9Q1JA37</accession>
<sequence>MEKARFVSARAEPGTERRCAAVINGLYFPKPAQVLLWKPCRRGADVRGAGALPPRGVSRHDATLLGKRGTMRRPVVSSVIKLENVTSEAWRGADFGGLELHAFCESSITGGLQSEGGR</sequence>